<dbReference type="InterPro" id="IPR008266">
    <property type="entry name" value="Tyr_kinase_AS"/>
</dbReference>
<dbReference type="PANTHER" id="PTHR39179:SF3">
    <property type="entry name" value="COTS-RELATED PROTEIN"/>
    <property type="match status" value="1"/>
</dbReference>
<dbReference type="Proteomes" id="UP000215459">
    <property type="component" value="Unassembled WGS sequence"/>
</dbReference>
<dbReference type="AlphaFoldDB" id="A0A235BDA9"/>
<dbReference type="SUPFAM" id="SSF56112">
    <property type="entry name" value="Protein kinase-like (PK-like)"/>
    <property type="match status" value="1"/>
</dbReference>
<reference evidence="2 3" key="1">
    <citation type="submission" date="2017-07" db="EMBL/GenBank/DDBJ databases">
        <title>The genome sequence of Paludifilum halophilum highlights mechanisms for microbial adaptation to high salt environemnts.</title>
        <authorList>
            <person name="Belbahri L."/>
        </authorList>
    </citation>
    <scope>NUCLEOTIDE SEQUENCE [LARGE SCALE GENOMIC DNA]</scope>
    <source>
        <strain evidence="2 3">DSM 102817</strain>
    </source>
</reference>
<evidence type="ECO:0000259" key="1">
    <source>
        <dbReference type="Pfam" id="PF01636"/>
    </source>
</evidence>
<feature type="domain" description="Aminoglycoside phosphotransferase" evidence="1">
    <location>
        <begin position="28"/>
        <end position="237"/>
    </location>
</feature>
<gene>
    <name evidence="2" type="ORF">CHM34_02785</name>
</gene>
<dbReference type="InterPro" id="IPR002575">
    <property type="entry name" value="Aminoglycoside_PTrfase"/>
</dbReference>
<organism evidence="2 3">
    <name type="scientific">Paludifilum halophilum</name>
    <dbReference type="NCBI Taxonomy" id="1642702"/>
    <lineage>
        <taxon>Bacteria</taxon>
        <taxon>Bacillati</taxon>
        <taxon>Bacillota</taxon>
        <taxon>Bacilli</taxon>
        <taxon>Bacillales</taxon>
        <taxon>Thermoactinomycetaceae</taxon>
        <taxon>Paludifilum</taxon>
    </lineage>
</organism>
<protein>
    <recommendedName>
        <fullName evidence="1">Aminoglycoside phosphotransferase domain-containing protein</fullName>
    </recommendedName>
</protein>
<dbReference type="EMBL" id="NOWF01000001">
    <property type="protein sequence ID" value="OYD09917.1"/>
    <property type="molecule type" value="Genomic_DNA"/>
</dbReference>
<comment type="caution">
    <text evidence="2">The sequence shown here is derived from an EMBL/GenBank/DDBJ whole genome shotgun (WGS) entry which is preliminary data.</text>
</comment>
<evidence type="ECO:0000313" key="3">
    <source>
        <dbReference type="Proteomes" id="UP000215459"/>
    </source>
</evidence>
<proteinExistence type="predicted"/>
<dbReference type="GO" id="GO:0004672">
    <property type="term" value="F:protein kinase activity"/>
    <property type="evidence" value="ECO:0007669"/>
    <property type="project" value="InterPro"/>
</dbReference>
<dbReference type="InterPro" id="IPR011009">
    <property type="entry name" value="Kinase-like_dom_sf"/>
</dbReference>
<dbReference type="Gene3D" id="3.90.1200.10">
    <property type="match status" value="1"/>
</dbReference>
<evidence type="ECO:0000313" key="2">
    <source>
        <dbReference type="EMBL" id="OYD09917.1"/>
    </source>
</evidence>
<dbReference type="InterPro" id="IPR047175">
    <property type="entry name" value="CotS-like"/>
</dbReference>
<dbReference type="RefSeq" id="WP_094263019.1">
    <property type="nucleotide sequence ID" value="NZ_NOWF01000001.1"/>
</dbReference>
<dbReference type="OrthoDB" id="2373610at2"/>
<dbReference type="PANTHER" id="PTHR39179">
    <property type="entry name" value="SPORE COAT PROTEIN I"/>
    <property type="match status" value="1"/>
</dbReference>
<dbReference type="Pfam" id="PF01636">
    <property type="entry name" value="APH"/>
    <property type="match status" value="1"/>
</dbReference>
<dbReference type="GO" id="GO:0042601">
    <property type="term" value="C:endospore-forming forespore"/>
    <property type="evidence" value="ECO:0007669"/>
    <property type="project" value="TreeGrafter"/>
</dbReference>
<name>A0A235BDA9_9BACL</name>
<dbReference type="PROSITE" id="PS00109">
    <property type="entry name" value="PROTEIN_KINASE_TYR"/>
    <property type="match status" value="1"/>
</dbReference>
<keyword evidence="3" id="KW-1185">Reference proteome</keyword>
<accession>A0A235BDA9</accession>
<sequence>MDPREKGQWERALGASITEMVSLQRSRLLITRRGNWVVKPVRRPEHLLWWSRVDRELRIRGFQRMPVFRTDGYRWIFTEWVNGQTASYRRKEELVRTAGLLAHFHRAGKGLFTPACREAAFLLSDRLDSRLRDFFKLWKERRDIPGEAGHLLRRYGFRFYRLGEEAWNRLDQLPWEEWIRWERGCRFLTHRDLASHNVLLDRTGGPWLIDFETADYDGQVGDLWQLLSRGMCEHNWDLQVFREVVGTYESIRPLSSLEKRLLTVLLGFPNEFYRELSGLIRKKPGYRKEKTLPHLRRIIRTVPLWRRFLWEIDCW</sequence>